<keyword evidence="1" id="KW-0805">Transcription regulation</keyword>
<dbReference type="SUPFAM" id="SSF46785">
    <property type="entry name" value="Winged helix' DNA-binding domain"/>
    <property type="match status" value="1"/>
</dbReference>
<dbReference type="Proteomes" id="UP000245577">
    <property type="component" value="Unassembled WGS sequence"/>
</dbReference>
<keyword evidence="3" id="KW-0804">Transcription</keyword>
<keyword evidence="6" id="KW-1185">Reference proteome</keyword>
<proteinExistence type="predicted"/>
<dbReference type="InterPro" id="IPR011991">
    <property type="entry name" value="ArsR-like_HTH"/>
</dbReference>
<evidence type="ECO:0000256" key="3">
    <source>
        <dbReference type="ARBA" id="ARBA00023163"/>
    </source>
</evidence>
<dbReference type="PROSITE" id="PS50987">
    <property type="entry name" value="HTH_ARSR_2"/>
    <property type="match status" value="1"/>
</dbReference>
<dbReference type="CDD" id="cd00090">
    <property type="entry name" value="HTH_ARSR"/>
    <property type="match status" value="1"/>
</dbReference>
<name>A0A2U1S6J4_9EURY</name>
<sequence length="116" mass="13448">MSSKDICEIKSVRTDLVNEISKNMLSEETLQKTCELFKILGDVNRIRILLALQHSELCVCELSLLLDMSQSSVSHQLRHLRNKNLVKFRKENKQIFYSLVDEEITKLIKKGEKNAN</sequence>
<dbReference type="EMBL" id="MZGU01000004">
    <property type="protein sequence ID" value="PWB85715.1"/>
    <property type="molecule type" value="Genomic_DNA"/>
</dbReference>
<dbReference type="InterPro" id="IPR036388">
    <property type="entry name" value="WH-like_DNA-bd_sf"/>
</dbReference>
<evidence type="ECO:0000259" key="4">
    <source>
        <dbReference type="PROSITE" id="PS50987"/>
    </source>
</evidence>
<dbReference type="PANTHER" id="PTHR43132">
    <property type="entry name" value="ARSENICAL RESISTANCE OPERON REPRESSOR ARSR-RELATED"/>
    <property type="match status" value="1"/>
</dbReference>
<reference evidence="5 6" key="1">
    <citation type="submission" date="2017-03" db="EMBL/GenBank/DDBJ databases">
        <title>Genome sequence of Methanobrevibacter wosei.</title>
        <authorList>
            <person name="Poehlein A."/>
            <person name="Seedorf H."/>
            <person name="Daniel R."/>
        </authorList>
    </citation>
    <scope>NUCLEOTIDE SEQUENCE [LARGE SCALE GENOMIC DNA]</scope>
    <source>
        <strain evidence="5 6">DSM 11979</strain>
    </source>
</reference>
<dbReference type="NCBIfam" id="NF033788">
    <property type="entry name" value="HTH_metalloreg"/>
    <property type="match status" value="1"/>
</dbReference>
<keyword evidence="2" id="KW-0238">DNA-binding</keyword>
<dbReference type="Pfam" id="PF01022">
    <property type="entry name" value="HTH_5"/>
    <property type="match status" value="1"/>
</dbReference>
<dbReference type="SMART" id="SM00418">
    <property type="entry name" value="HTH_ARSR"/>
    <property type="match status" value="1"/>
</dbReference>
<dbReference type="InterPro" id="IPR001845">
    <property type="entry name" value="HTH_ArsR_DNA-bd_dom"/>
</dbReference>
<dbReference type="RefSeq" id="WP_116669367.1">
    <property type="nucleotide sequence ID" value="NZ_MZGU01000004.1"/>
</dbReference>
<evidence type="ECO:0000256" key="2">
    <source>
        <dbReference type="ARBA" id="ARBA00023125"/>
    </source>
</evidence>
<dbReference type="GO" id="GO:0003677">
    <property type="term" value="F:DNA binding"/>
    <property type="evidence" value="ECO:0007669"/>
    <property type="project" value="UniProtKB-KW"/>
</dbReference>
<dbReference type="PANTHER" id="PTHR43132:SF6">
    <property type="entry name" value="HTH-TYPE TRANSCRIPTIONAL REPRESSOR CZRA"/>
    <property type="match status" value="1"/>
</dbReference>
<accession>A0A2U1S6J4</accession>
<dbReference type="GO" id="GO:0003700">
    <property type="term" value="F:DNA-binding transcription factor activity"/>
    <property type="evidence" value="ECO:0007669"/>
    <property type="project" value="InterPro"/>
</dbReference>
<dbReference type="AlphaFoldDB" id="A0A2U1S6J4"/>
<dbReference type="Gene3D" id="1.10.10.10">
    <property type="entry name" value="Winged helix-like DNA-binding domain superfamily/Winged helix DNA-binding domain"/>
    <property type="match status" value="1"/>
</dbReference>
<dbReference type="InterPro" id="IPR036390">
    <property type="entry name" value="WH_DNA-bd_sf"/>
</dbReference>
<protein>
    <recommendedName>
        <fullName evidence="4">HTH arsR-type domain-containing protein</fullName>
    </recommendedName>
</protein>
<comment type="caution">
    <text evidence="5">The sequence shown here is derived from an EMBL/GenBank/DDBJ whole genome shotgun (WGS) entry which is preliminary data.</text>
</comment>
<evidence type="ECO:0000256" key="1">
    <source>
        <dbReference type="ARBA" id="ARBA00023015"/>
    </source>
</evidence>
<organism evidence="5 6">
    <name type="scientific">Methanobrevibacter woesei</name>
    <dbReference type="NCBI Taxonomy" id="190976"/>
    <lineage>
        <taxon>Archaea</taxon>
        <taxon>Methanobacteriati</taxon>
        <taxon>Methanobacteriota</taxon>
        <taxon>Methanomada group</taxon>
        <taxon>Methanobacteria</taxon>
        <taxon>Methanobacteriales</taxon>
        <taxon>Methanobacteriaceae</taxon>
        <taxon>Methanobrevibacter</taxon>
    </lineage>
</organism>
<evidence type="ECO:0000313" key="6">
    <source>
        <dbReference type="Proteomes" id="UP000245577"/>
    </source>
</evidence>
<feature type="domain" description="HTH arsR-type" evidence="4">
    <location>
        <begin position="25"/>
        <end position="116"/>
    </location>
</feature>
<dbReference type="OrthoDB" id="46231at2157"/>
<evidence type="ECO:0000313" key="5">
    <source>
        <dbReference type="EMBL" id="PWB85715.1"/>
    </source>
</evidence>
<dbReference type="InterPro" id="IPR051011">
    <property type="entry name" value="Metal_resp_trans_reg"/>
</dbReference>
<dbReference type="PRINTS" id="PR00778">
    <property type="entry name" value="HTHARSR"/>
</dbReference>
<gene>
    <name evidence="5" type="ORF">MBBWO_05510</name>
</gene>